<comment type="caution">
    <text evidence="3">The sequence shown here is derived from an EMBL/GenBank/DDBJ whole genome shotgun (WGS) entry which is preliminary data.</text>
</comment>
<keyword evidence="1" id="KW-1133">Transmembrane helix</keyword>
<reference evidence="4 5" key="1">
    <citation type="submission" date="2019-11" db="EMBL/GenBank/DDBJ databases">
        <title>Implementation of targeted gown and glove precautions to prevent Staphylococcus aureus acquisition in community-based nursing homes.</title>
        <authorList>
            <person name="Stine O.C."/>
        </authorList>
    </citation>
    <scope>NUCLEOTIDE SEQUENCE [LARGE SCALE GENOMIC DNA]</scope>
    <source>
        <strain evidence="3 5">S_2023.LVRQ.AN</strain>
        <strain evidence="2 4">S_4031.LGMP.AI</strain>
    </source>
</reference>
<evidence type="ECO:0000313" key="3">
    <source>
        <dbReference type="EMBL" id="MVL45864.1"/>
    </source>
</evidence>
<dbReference type="EMBL" id="WPRH01000435">
    <property type="protein sequence ID" value="MVI55637.1"/>
    <property type="molecule type" value="Genomic_DNA"/>
</dbReference>
<dbReference type="Proteomes" id="UP000434412">
    <property type="component" value="Unassembled WGS sequence"/>
</dbReference>
<dbReference type="RefSeq" id="WP_002440480.1">
    <property type="nucleotide sequence ID" value="NZ_CFQJ01000022.1"/>
</dbReference>
<sequence length="82" mass="9481">MPTIRQVLGLLRIPRLNVNKAILFFEKKTKGVFCMKFGNYKIDSFYLIMIIGFLATSLFFPFMLLSIFVLLIIGLEKDDKEG</sequence>
<protein>
    <submittedName>
        <fullName evidence="3">Uncharacterized protein</fullName>
    </submittedName>
</protein>
<dbReference type="EMBL" id="WPVZ01000551">
    <property type="protein sequence ID" value="MVL45864.1"/>
    <property type="molecule type" value="Genomic_DNA"/>
</dbReference>
<keyword evidence="1" id="KW-0472">Membrane</keyword>
<dbReference type="AlphaFoldDB" id="A0A6B0CX25"/>
<keyword evidence="1" id="KW-0812">Transmembrane</keyword>
<organism evidence="3 5">
    <name type="scientific">Staphylococcus aureus</name>
    <dbReference type="NCBI Taxonomy" id="1280"/>
    <lineage>
        <taxon>Bacteria</taxon>
        <taxon>Bacillati</taxon>
        <taxon>Bacillota</taxon>
        <taxon>Bacilli</taxon>
        <taxon>Bacillales</taxon>
        <taxon>Staphylococcaceae</taxon>
        <taxon>Staphylococcus</taxon>
    </lineage>
</organism>
<proteinExistence type="predicted"/>
<evidence type="ECO:0000313" key="4">
    <source>
        <dbReference type="Proteomes" id="UP000433366"/>
    </source>
</evidence>
<dbReference type="Proteomes" id="UP000433366">
    <property type="component" value="Unassembled WGS sequence"/>
</dbReference>
<accession>A0A6B0CX25</accession>
<evidence type="ECO:0000256" key="1">
    <source>
        <dbReference type="SAM" id="Phobius"/>
    </source>
</evidence>
<evidence type="ECO:0000313" key="5">
    <source>
        <dbReference type="Proteomes" id="UP000434412"/>
    </source>
</evidence>
<gene>
    <name evidence="2" type="ORF">GO793_07220</name>
    <name evidence="3" type="ORF">GO941_10245</name>
</gene>
<evidence type="ECO:0000313" key="2">
    <source>
        <dbReference type="EMBL" id="MVI55637.1"/>
    </source>
</evidence>
<feature type="transmembrane region" description="Helical" evidence="1">
    <location>
        <begin position="45"/>
        <end position="73"/>
    </location>
</feature>
<name>A0A6B0CX25_STAAU</name>